<keyword evidence="3" id="KW-1185">Reference proteome</keyword>
<protein>
    <submittedName>
        <fullName evidence="2">Uncharacterized protein</fullName>
    </submittedName>
</protein>
<evidence type="ECO:0000256" key="1">
    <source>
        <dbReference type="SAM" id="MobiDB-lite"/>
    </source>
</evidence>
<reference evidence="3" key="1">
    <citation type="journal article" date="2019" name="Int. J. Syst. Evol. Microbiol.">
        <title>The Global Catalogue of Microorganisms (GCM) 10K type strain sequencing project: providing services to taxonomists for standard genome sequencing and annotation.</title>
        <authorList>
            <consortium name="The Broad Institute Genomics Platform"/>
            <consortium name="The Broad Institute Genome Sequencing Center for Infectious Disease"/>
            <person name="Wu L."/>
            <person name="Ma J."/>
        </authorList>
    </citation>
    <scope>NUCLEOTIDE SEQUENCE [LARGE SCALE GENOMIC DNA]</scope>
    <source>
        <strain evidence="3">CCUG 58127</strain>
    </source>
</reference>
<sequence>MTPDEPSDPDDKQSGASNVADEAMRLAEAFAVWAQNGKLAADVAMHDAPADQAATSGTESADAPSAPPRDGTAAPSCDCAHGAAVEAVCRMCPVCRMAGLVQAVQPDLLDRVADLLGLVAGGLHSAAEQRRTSDTGTGDPGSSGQHPDRGMDVPVTGGDDD</sequence>
<evidence type="ECO:0000313" key="2">
    <source>
        <dbReference type="EMBL" id="MFC6706386.1"/>
    </source>
</evidence>
<feature type="region of interest" description="Disordered" evidence="1">
    <location>
        <begin position="125"/>
        <end position="161"/>
    </location>
</feature>
<accession>A0ABW2AHR7</accession>
<dbReference type="RefSeq" id="WP_382402389.1">
    <property type="nucleotide sequence ID" value="NZ_JBHSWH010000001.1"/>
</dbReference>
<gene>
    <name evidence="2" type="ORF">ACFQDH_14260</name>
</gene>
<evidence type="ECO:0000313" key="3">
    <source>
        <dbReference type="Proteomes" id="UP001596298"/>
    </source>
</evidence>
<dbReference type="Proteomes" id="UP001596298">
    <property type="component" value="Unassembled WGS sequence"/>
</dbReference>
<comment type="caution">
    <text evidence="2">The sequence shown here is derived from an EMBL/GenBank/DDBJ whole genome shotgun (WGS) entry which is preliminary data.</text>
</comment>
<feature type="compositionally biased region" description="Low complexity" evidence="1">
    <location>
        <begin position="134"/>
        <end position="144"/>
    </location>
</feature>
<dbReference type="EMBL" id="JBHSWH010000001">
    <property type="protein sequence ID" value="MFC6706386.1"/>
    <property type="molecule type" value="Genomic_DNA"/>
</dbReference>
<feature type="region of interest" description="Disordered" evidence="1">
    <location>
        <begin position="48"/>
        <end position="76"/>
    </location>
</feature>
<proteinExistence type="predicted"/>
<name>A0ABW2AHR7_9MICO</name>
<feature type="region of interest" description="Disordered" evidence="1">
    <location>
        <begin position="1"/>
        <end position="20"/>
    </location>
</feature>
<organism evidence="2 3">
    <name type="scientific">Flexivirga alba</name>
    <dbReference type="NCBI Taxonomy" id="702742"/>
    <lineage>
        <taxon>Bacteria</taxon>
        <taxon>Bacillati</taxon>
        <taxon>Actinomycetota</taxon>
        <taxon>Actinomycetes</taxon>
        <taxon>Micrococcales</taxon>
        <taxon>Dermacoccaceae</taxon>
        <taxon>Flexivirga</taxon>
    </lineage>
</organism>